<evidence type="ECO:0000256" key="1">
    <source>
        <dbReference type="SAM" id="MobiDB-lite"/>
    </source>
</evidence>
<feature type="compositionally biased region" description="Polar residues" evidence="1">
    <location>
        <begin position="1"/>
        <end position="12"/>
    </location>
</feature>
<keyword evidence="3" id="KW-1185">Reference proteome</keyword>
<dbReference type="AlphaFoldDB" id="A0A6A6XGW2"/>
<sequence length="518" mass="58607">MIAIANSTSVPENASPMPSMDVPDLEAFPKDNEEQDPLPLKTHGEHIIQTKFRMCYSSPPEYYFQAAIDSIRARKEIPASEYVPPFMDPKNSPPIRIHKAGLYKALDLLYFNDVFGEAQLCSTPRFQRLLTAEDGRTLAHSIHEFLIAYIESLLYGRTTRTVSRFDLEQDFASAFGLVWVDYTKPAGLRRFFDLPSFAVPASRLTCSLNPYATVLELAAMNFSNEDFVVSTTTKRPTKAKRPKRIHISQGQITRPVALPSPAFAGINEEGLNSEPFPDFTDLATPTNDQTIEHCMLHCEHSICMELKKMKGFTPTACKCHLIPKTHETVRPGPQIIINDDLFRSVAQDCRSFSVDMSITIHLADVLDILGQLQLRFEHHQSLLQLVVDLQNHLPEDNAVLATGDAFLFFFDDVVDFFTRSIALHGQGPHQRIISVRGLYTEWRDYMYITMIDLLEEYFPTSLEFTMGPSAIAKMYIYQGVLKGVWGLWTGIWEELVSVLAWRDVQLTETGKALQNEGS</sequence>
<dbReference type="EMBL" id="MU001850">
    <property type="protein sequence ID" value="KAF2795706.1"/>
    <property type="molecule type" value="Genomic_DNA"/>
</dbReference>
<organism evidence="2 3">
    <name type="scientific">Melanomma pulvis-pyrius CBS 109.77</name>
    <dbReference type="NCBI Taxonomy" id="1314802"/>
    <lineage>
        <taxon>Eukaryota</taxon>
        <taxon>Fungi</taxon>
        <taxon>Dikarya</taxon>
        <taxon>Ascomycota</taxon>
        <taxon>Pezizomycotina</taxon>
        <taxon>Dothideomycetes</taxon>
        <taxon>Pleosporomycetidae</taxon>
        <taxon>Pleosporales</taxon>
        <taxon>Melanommataceae</taxon>
        <taxon>Melanomma</taxon>
    </lineage>
</organism>
<evidence type="ECO:0000313" key="2">
    <source>
        <dbReference type="EMBL" id="KAF2795706.1"/>
    </source>
</evidence>
<dbReference type="Proteomes" id="UP000799757">
    <property type="component" value="Unassembled WGS sequence"/>
</dbReference>
<reference evidence="2" key="1">
    <citation type="journal article" date="2020" name="Stud. Mycol.">
        <title>101 Dothideomycetes genomes: a test case for predicting lifestyles and emergence of pathogens.</title>
        <authorList>
            <person name="Haridas S."/>
            <person name="Albert R."/>
            <person name="Binder M."/>
            <person name="Bloem J."/>
            <person name="Labutti K."/>
            <person name="Salamov A."/>
            <person name="Andreopoulos B."/>
            <person name="Baker S."/>
            <person name="Barry K."/>
            <person name="Bills G."/>
            <person name="Bluhm B."/>
            <person name="Cannon C."/>
            <person name="Castanera R."/>
            <person name="Culley D."/>
            <person name="Daum C."/>
            <person name="Ezra D."/>
            <person name="Gonzalez J."/>
            <person name="Henrissat B."/>
            <person name="Kuo A."/>
            <person name="Liang C."/>
            <person name="Lipzen A."/>
            <person name="Lutzoni F."/>
            <person name="Magnuson J."/>
            <person name="Mondo S."/>
            <person name="Nolan M."/>
            <person name="Ohm R."/>
            <person name="Pangilinan J."/>
            <person name="Park H.-J."/>
            <person name="Ramirez L."/>
            <person name="Alfaro M."/>
            <person name="Sun H."/>
            <person name="Tritt A."/>
            <person name="Yoshinaga Y."/>
            <person name="Zwiers L.-H."/>
            <person name="Turgeon B."/>
            <person name="Goodwin S."/>
            <person name="Spatafora J."/>
            <person name="Crous P."/>
            <person name="Grigoriev I."/>
        </authorList>
    </citation>
    <scope>NUCLEOTIDE SEQUENCE</scope>
    <source>
        <strain evidence="2">CBS 109.77</strain>
    </source>
</reference>
<name>A0A6A6XGW2_9PLEO</name>
<accession>A0A6A6XGW2</accession>
<protein>
    <submittedName>
        <fullName evidence="2">Uncharacterized protein</fullName>
    </submittedName>
</protein>
<evidence type="ECO:0000313" key="3">
    <source>
        <dbReference type="Proteomes" id="UP000799757"/>
    </source>
</evidence>
<gene>
    <name evidence="2" type="ORF">K505DRAFT_359921</name>
</gene>
<proteinExistence type="predicted"/>
<feature type="region of interest" description="Disordered" evidence="1">
    <location>
        <begin position="1"/>
        <end position="39"/>
    </location>
</feature>